<evidence type="ECO:0000259" key="7">
    <source>
        <dbReference type="Pfam" id="PF02776"/>
    </source>
</evidence>
<organism evidence="8 9">
    <name type="scientific">Acetilactobacillus jinshanensis</name>
    <dbReference type="NCBI Taxonomy" id="1720083"/>
    <lineage>
        <taxon>Bacteria</taxon>
        <taxon>Bacillati</taxon>
        <taxon>Bacillota</taxon>
        <taxon>Bacilli</taxon>
        <taxon>Lactobacillales</taxon>
        <taxon>Lactobacillaceae</taxon>
        <taxon>Acetilactobacillus</taxon>
    </lineage>
</organism>
<feature type="domain" description="Thiamine pyrophosphate enzyme TPP-binding" evidence="6">
    <location>
        <begin position="387"/>
        <end position="534"/>
    </location>
</feature>
<dbReference type="Pfam" id="PF02776">
    <property type="entry name" value="TPP_enzyme_N"/>
    <property type="match status" value="1"/>
</dbReference>
<evidence type="ECO:0000256" key="3">
    <source>
        <dbReference type="NCBIfam" id="TIGR02720"/>
    </source>
</evidence>
<comment type="similarity">
    <text evidence="1 4">Belongs to the TPP enzyme family.</text>
</comment>
<dbReference type="PANTHER" id="PTHR42981:SF2">
    <property type="entry name" value="PYRUVATE DEHYDROGENASE [UBIQUINONE]"/>
    <property type="match status" value="1"/>
</dbReference>
<dbReference type="CDD" id="cd02014">
    <property type="entry name" value="TPP_POX"/>
    <property type="match status" value="1"/>
</dbReference>
<name>A0A4P6ZKU1_9LACO</name>
<dbReference type="InterPro" id="IPR000399">
    <property type="entry name" value="TPP-bd_CS"/>
</dbReference>
<dbReference type="GO" id="GO:0000287">
    <property type="term" value="F:magnesium ion binding"/>
    <property type="evidence" value="ECO:0007669"/>
    <property type="project" value="InterPro"/>
</dbReference>
<dbReference type="OrthoDB" id="4494979at2"/>
<dbReference type="AlphaFoldDB" id="A0A4P6ZKU1"/>
<dbReference type="RefSeq" id="WP_133441935.1">
    <property type="nucleotide sequence ID" value="NZ_CP034726.1"/>
</dbReference>
<keyword evidence="2 4" id="KW-0786">Thiamine pyrophosphate</keyword>
<dbReference type="SUPFAM" id="SSF52518">
    <property type="entry name" value="Thiamin diphosphate-binding fold (THDP-binding)"/>
    <property type="match status" value="2"/>
</dbReference>
<dbReference type="Gene3D" id="3.40.50.1220">
    <property type="entry name" value="TPP-binding domain"/>
    <property type="match status" value="1"/>
</dbReference>
<keyword evidence="9" id="KW-1185">Reference proteome</keyword>
<accession>A0A4P6ZKU1</accession>
<dbReference type="EMBL" id="CP034726">
    <property type="protein sequence ID" value="QBP18376.1"/>
    <property type="molecule type" value="Genomic_DNA"/>
</dbReference>
<dbReference type="InterPro" id="IPR012001">
    <property type="entry name" value="Thiamin_PyroP_enz_TPP-bd_dom"/>
</dbReference>
<dbReference type="KEGG" id="lji:ELX58_04330"/>
<feature type="domain" description="Thiamine pyrophosphate enzyme N-terminal TPP-binding" evidence="7">
    <location>
        <begin position="13"/>
        <end position="117"/>
    </location>
</feature>
<protein>
    <recommendedName>
        <fullName evidence="3">Pyruvate oxidase</fullName>
        <ecNumber evidence="3">1.2.3.3</ecNumber>
    </recommendedName>
</protein>
<evidence type="ECO:0000259" key="5">
    <source>
        <dbReference type="Pfam" id="PF00205"/>
    </source>
</evidence>
<dbReference type="InterPro" id="IPR047211">
    <property type="entry name" value="POXB-like"/>
</dbReference>
<dbReference type="InterPro" id="IPR014092">
    <property type="entry name" value="Pyruvate_oxidase"/>
</dbReference>
<proteinExistence type="inferred from homology"/>
<evidence type="ECO:0000313" key="8">
    <source>
        <dbReference type="EMBL" id="QBP18376.1"/>
    </source>
</evidence>
<dbReference type="Pfam" id="PF02775">
    <property type="entry name" value="TPP_enzyme_C"/>
    <property type="match status" value="1"/>
</dbReference>
<dbReference type="InterPro" id="IPR011766">
    <property type="entry name" value="TPP_enzyme_TPP-bd"/>
</dbReference>
<evidence type="ECO:0000256" key="4">
    <source>
        <dbReference type="RuleBase" id="RU362132"/>
    </source>
</evidence>
<dbReference type="GO" id="GO:0047112">
    <property type="term" value="F:pyruvate oxidase activity"/>
    <property type="evidence" value="ECO:0007669"/>
    <property type="project" value="UniProtKB-UniRule"/>
</dbReference>
<evidence type="ECO:0000313" key="9">
    <source>
        <dbReference type="Proteomes" id="UP000294321"/>
    </source>
</evidence>
<dbReference type="GO" id="GO:0030976">
    <property type="term" value="F:thiamine pyrophosphate binding"/>
    <property type="evidence" value="ECO:0007669"/>
    <property type="project" value="InterPro"/>
</dbReference>
<dbReference type="Proteomes" id="UP000294321">
    <property type="component" value="Chromosome"/>
</dbReference>
<reference evidence="9" key="1">
    <citation type="submission" date="2018-12" db="EMBL/GenBank/DDBJ databases">
        <title>A new species of lactobacillus.</title>
        <authorList>
            <person name="Jian Y."/>
            <person name="Xin L."/>
            <person name="Hong Z.J."/>
            <person name="Ming L.Z."/>
            <person name="Hong X.Z."/>
        </authorList>
    </citation>
    <scope>NUCLEOTIDE SEQUENCE [LARGE SCALE GENOMIC DNA]</scope>
    <source>
        <strain evidence="9">HSLZ-75</strain>
    </source>
</reference>
<dbReference type="Pfam" id="PF00205">
    <property type="entry name" value="TPP_enzyme_M"/>
    <property type="match status" value="1"/>
</dbReference>
<evidence type="ECO:0000256" key="2">
    <source>
        <dbReference type="ARBA" id="ARBA00023052"/>
    </source>
</evidence>
<feature type="domain" description="Thiamine pyrophosphate enzyme central" evidence="5">
    <location>
        <begin position="199"/>
        <end position="326"/>
    </location>
</feature>
<dbReference type="Gene3D" id="3.40.50.970">
    <property type="match status" value="2"/>
</dbReference>
<sequence length="600" mass="66506">MTKDIEAYVAGLKVLESYGVKDMFGYPAGSVNSLLNALDQEQDNVKYIQVRHEQVAALAASAHAKLTGKIGVCFGSAGPGAANLINGLYDAKDDHAPVLALIGQTSNKLMNYDFFQEFPESPMFANIAQYDRIVMTPESLPHVINEAVQQAYKNKGVSVVVVPNNFGYVKIPDSNYTSASKSMEKATPQPKATHREIIEFLKMVKEAKRPVMHVGRGIHGNGDLVVRLSKKLRIPVCVDGLARGLIDSHYEGYMGSANRAATKPADEAISSADLVIAIGGDFSFAQTYYASHPFKYVQVDNDRSELGKHHSLDLGIWADAGDFLTKALRASHDAGSSKFFDDMVVDKHNWDDYIHHIQTMPKKYIHTQQIYYWLNKKADSDAIYSIDTGNNTIDSFRYLNLYHHKWSLSALFATMGYGLPASIAAQLDYPHRQVIDLCGDGAMTMVIQDLVTLHKYDLPVLNIVTSNRDLGFIMGEQEDAPMKFFGLHLQDLSFAKVAEAMGVKAVTITKPEQIPKALDEAEETMKQGHPFLIDAKVVDERALPVEDLQIHSVNGKVSETVAPTYRQDKANGGHYTLRQFFNQYHGQGLKSLPEIMKANQ</sequence>
<dbReference type="EC" id="1.2.3.3" evidence="3"/>
<gene>
    <name evidence="8" type="primary">spxB</name>
    <name evidence="8" type="ORF">ELX58_04330</name>
</gene>
<dbReference type="PROSITE" id="PS00187">
    <property type="entry name" value="TPP_ENZYMES"/>
    <property type="match status" value="1"/>
</dbReference>
<evidence type="ECO:0000256" key="1">
    <source>
        <dbReference type="ARBA" id="ARBA00007812"/>
    </source>
</evidence>
<dbReference type="InterPro" id="IPR029061">
    <property type="entry name" value="THDP-binding"/>
</dbReference>
<keyword evidence="8" id="KW-0560">Oxidoreductase</keyword>
<dbReference type="InterPro" id="IPR047212">
    <property type="entry name" value="TPP_POXB-like"/>
</dbReference>
<dbReference type="InterPro" id="IPR012000">
    <property type="entry name" value="Thiamin_PyroP_enz_cen_dom"/>
</dbReference>
<dbReference type="InterPro" id="IPR029035">
    <property type="entry name" value="DHS-like_NAD/FAD-binding_dom"/>
</dbReference>
<dbReference type="NCBIfam" id="TIGR02720">
    <property type="entry name" value="pyruv_oxi_spxB"/>
    <property type="match status" value="1"/>
</dbReference>
<evidence type="ECO:0000259" key="6">
    <source>
        <dbReference type="Pfam" id="PF02775"/>
    </source>
</evidence>
<dbReference type="PANTHER" id="PTHR42981">
    <property type="entry name" value="PYRUVATE DEHYDROGENASE [UBIQUINONE]"/>
    <property type="match status" value="1"/>
</dbReference>
<dbReference type="SUPFAM" id="SSF52467">
    <property type="entry name" value="DHS-like NAD/FAD-binding domain"/>
    <property type="match status" value="1"/>
</dbReference>
<keyword evidence="8" id="KW-0670">Pyruvate</keyword>